<reference evidence="2 3" key="1">
    <citation type="submission" date="2019-04" db="EMBL/GenBank/DDBJ databases">
        <title>Draft genome sequences of Streptomyces avermitilis ATCC 31267.</title>
        <authorList>
            <person name="Komaki H."/>
            <person name="Tamura T."/>
            <person name="Hosoyama A."/>
        </authorList>
    </citation>
    <scope>NUCLEOTIDE SEQUENCE [LARGE SCALE GENOMIC DNA]</scope>
    <source>
        <strain evidence="2 3">ATCC 31267</strain>
    </source>
</reference>
<feature type="region of interest" description="Disordered" evidence="1">
    <location>
        <begin position="1"/>
        <end position="66"/>
    </location>
</feature>
<evidence type="ECO:0000313" key="3">
    <source>
        <dbReference type="Proteomes" id="UP000299211"/>
    </source>
</evidence>
<feature type="compositionally biased region" description="Low complexity" evidence="1">
    <location>
        <begin position="33"/>
        <end position="53"/>
    </location>
</feature>
<comment type="caution">
    <text evidence="2">The sequence shown here is derived from an EMBL/GenBank/DDBJ whole genome shotgun (WGS) entry which is preliminary data.</text>
</comment>
<evidence type="ECO:0000256" key="1">
    <source>
        <dbReference type="SAM" id="MobiDB-lite"/>
    </source>
</evidence>
<accession>A0A4D4MGS3</accession>
<dbReference type="EMBL" id="BJHY01000001">
    <property type="protein sequence ID" value="GDY70865.1"/>
    <property type="molecule type" value="Genomic_DNA"/>
</dbReference>
<sequence length="96" mass="10254">MAIFSNLIPANRRDRNNDTSRRDDFSGMGMGTGTTTATATGTATATATATATGTGTGDHTTEAERTGDRKVLVRSVRPSLYEERMPWCMSCGVCCR</sequence>
<protein>
    <submittedName>
        <fullName evidence="2">Uncharacterized protein</fullName>
    </submittedName>
</protein>
<dbReference type="AlphaFoldDB" id="A0A4D4MGS3"/>
<name>A0A4D4MGS3_STRAX</name>
<evidence type="ECO:0000313" key="2">
    <source>
        <dbReference type="EMBL" id="GDY70865.1"/>
    </source>
</evidence>
<proteinExistence type="predicted"/>
<dbReference type="Proteomes" id="UP000299211">
    <property type="component" value="Unassembled WGS sequence"/>
</dbReference>
<gene>
    <name evidence="2" type="ORF">SAV31267_003500</name>
</gene>
<organism evidence="2 3">
    <name type="scientific">Streptomyces avermitilis</name>
    <dbReference type="NCBI Taxonomy" id="33903"/>
    <lineage>
        <taxon>Bacteria</taxon>
        <taxon>Bacillati</taxon>
        <taxon>Actinomycetota</taxon>
        <taxon>Actinomycetes</taxon>
        <taxon>Kitasatosporales</taxon>
        <taxon>Streptomycetaceae</taxon>
        <taxon>Streptomyces</taxon>
    </lineage>
</organism>
<feature type="compositionally biased region" description="Basic and acidic residues" evidence="1">
    <location>
        <begin position="11"/>
        <end position="25"/>
    </location>
</feature>